<accession>A0ACB6RLW9</accession>
<name>A0ACB6RLW9_9PLEO</name>
<proteinExistence type="predicted"/>
<evidence type="ECO:0000313" key="2">
    <source>
        <dbReference type="Proteomes" id="UP000799754"/>
    </source>
</evidence>
<sequence>FSQTTSIMSTQETLPLPSPPFFSVPNINNLRDAAVPLSTPHGPLRPGILFRSAEVSKLDRSGWDAVHSIGVAHVFDLRSKPEVEKGLASIVAKVDGGEDVRLGWMQAMEAAGVQRTWVPVFAEKDYSPEKLAERYVKYMDRSVAGFMAAYRDILRSGGDAYRTIFLHLASLPPAESSKTEEGNGADKLGALIHCTAGKDRTGVFFGILFDFLGVPREEIADEYNLTELGLASVREDVVARLLQSPGFQKYMLSLTSGKQLSKGEMAKLVENRDVQDGPAVEFPPEVREEGRQAALRMVGARKESMLATLEMVDREFGGSENYMREVCGLNDEDLEKLRRALVVKK</sequence>
<feature type="non-terminal residue" evidence="1">
    <location>
        <position position="1"/>
    </location>
</feature>
<evidence type="ECO:0000313" key="1">
    <source>
        <dbReference type="EMBL" id="KAF2622916.1"/>
    </source>
</evidence>
<comment type="caution">
    <text evidence="1">The sequence shown here is derived from an EMBL/GenBank/DDBJ whole genome shotgun (WGS) entry which is preliminary data.</text>
</comment>
<dbReference type="Proteomes" id="UP000799754">
    <property type="component" value="Unassembled WGS sequence"/>
</dbReference>
<keyword evidence="2" id="KW-1185">Reference proteome</keyword>
<reference evidence="1" key="1">
    <citation type="journal article" date="2020" name="Stud. Mycol.">
        <title>101 Dothideomycetes genomes: a test case for predicting lifestyles and emergence of pathogens.</title>
        <authorList>
            <person name="Haridas S."/>
            <person name="Albert R."/>
            <person name="Binder M."/>
            <person name="Bloem J."/>
            <person name="Labutti K."/>
            <person name="Salamov A."/>
            <person name="Andreopoulos B."/>
            <person name="Baker S."/>
            <person name="Barry K."/>
            <person name="Bills G."/>
            <person name="Bluhm B."/>
            <person name="Cannon C."/>
            <person name="Castanera R."/>
            <person name="Culley D."/>
            <person name="Daum C."/>
            <person name="Ezra D."/>
            <person name="Gonzalez J."/>
            <person name="Henrissat B."/>
            <person name="Kuo A."/>
            <person name="Liang C."/>
            <person name="Lipzen A."/>
            <person name="Lutzoni F."/>
            <person name="Magnuson J."/>
            <person name="Mondo S."/>
            <person name="Nolan M."/>
            <person name="Ohm R."/>
            <person name="Pangilinan J."/>
            <person name="Park H.-J."/>
            <person name="Ramirez L."/>
            <person name="Alfaro M."/>
            <person name="Sun H."/>
            <person name="Tritt A."/>
            <person name="Yoshinaga Y."/>
            <person name="Zwiers L.-H."/>
            <person name="Turgeon B."/>
            <person name="Goodwin S."/>
            <person name="Spatafora J."/>
            <person name="Crous P."/>
            <person name="Grigoriev I."/>
        </authorList>
    </citation>
    <scope>NUCLEOTIDE SEQUENCE</scope>
    <source>
        <strain evidence="1">CBS 525.71</strain>
    </source>
</reference>
<gene>
    <name evidence="1" type="ORF">BU25DRAFT_351392</name>
</gene>
<protein>
    <submittedName>
        <fullName evidence="1">Uncharacterized protein</fullName>
    </submittedName>
</protein>
<organism evidence="1 2">
    <name type="scientific">Macroventuria anomochaeta</name>
    <dbReference type="NCBI Taxonomy" id="301207"/>
    <lineage>
        <taxon>Eukaryota</taxon>
        <taxon>Fungi</taxon>
        <taxon>Dikarya</taxon>
        <taxon>Ascomycota</taxon>
        <taxon>Pezizomycotina</taxon>
        <taxon>Dothideomycetes</taxon>
        <taxon>Pleosporomycetidae</taxon>
        <taxon>Pleosporales</taxon>
        <taxon>Pleosporineae</taxon>
        <taxon>Didymellaceae</taxon>
        <taxon>Macroventuria</taxon>
    </lineage>
</organism>
<dbReference type="EMBL" id="MU006741">
    <property type="protein sequence ID" value="KAF2622916.1"/>
    <property type="molecule type" value="Genomic_DNA"/>
</dbReference>